<evidence type="ECO:0000259" key="2">
    <source>
        <dbReference type="Pfam" id="PF02481"/>
    </source>
</evidence>
<dbReference type="Pfam" id="PF02481">
    <property type="entry name" value="DNA_processg_A"/>
    <property type="match status" value="1"/>
</dbReference>
<organism evidence="3 4">
    <name type="scientific">Acetobacterium fimetarium</name>
    <dbReference type="NCBI Taxonomy" id="52691"/>
    <lineage>
        <taxon>Bacteria</taxon>
        <taxon>Bacillati</taxon>
        <taxon>Bacillota</taxon>
        <taxon>Clostridia</taxon>
        <taxon>Eubacteriales</taxon>
        <taxon>Eubacteriaceae</taxon>
        <taxon>Acetobacterium</taxon>
    </lineage>
</organism>
<dbReference type="Proteomes" id="UP000603234">
    <property type="component" value="Unassembled WGS sequence"/>
</dbReference>
<dbReference type="EMBL" id="WJBC01000002">
    <property type="protein sequence ID" value="MBC3803264.1"/>
    <property type="molecule type" value="Genomic_DNA"/>
</dbReference>
<proteinExistence type="inferred from homology"/>
<dbReference type="PANTHER" id="PTHR43022:SF1">
    <property type="entry name" value="PROTEIN SMF"/>
    <property type="match status" value="1"/>
</dbReference>
<dbReference type="InterPro" id="IPR057666">
    <property type="entry name" value="DrpA_SLOG"/>
</dbReference>
<dbReference type="PANTHER" id="PTHR43022">
    <property type="entry name" value="PROTEIN SMF"/>
    <property type="match status" value="1"/>
</dbReference>
<protein>
    <recommendedName>
        <fullName evidence="2">Smf/DprA SLOG domain-containing protein</fullName>
    </recommendedName>
</protein>
<evidence type="ECO:0000313" key="4">
    <source>
        <dbReference type="Proteomes" id="UP000603234"/>
    </source>
</evidence>
<evidence type="ECO:0000256" key="1">
    <source>
        <dbReference type="ARBA" id="ARBA00006525"/>
    </source>
</evidence>
<dbReference type="InterPro" id="IPR003488">
    <property type="entry name" value="DprA"/>
</dbReference>
<name>A0ABR6WSI8_9FIRM</name>
<dbReference type="SUPFAM" id="SSF102405">
    <property type="entry name" value="MCP/YpsA-like"/>
    <property type="match status" value="1"/>
</dbReference>
<accession>A0ABR6WSI8</accession>
<dbReference type="RefSeq" id="WP_186841178.1">
    <property type="nucleotide sequence ID" value="NZ_WJBC01000002.1"/>
</dbReference>
<dbReference type="Gene3D" id="3.40.50.450">
    <property type="match status" value="1"/>
</dbReference>
<gene>
    <name evidence="3" type="ORF">GH808_02235</name>
</gene>
<feature type="domain" description="Smf/DprA SLOG" evidence="2">
    <location>
        <begin position="83"/>
        <end position="272"/>
    </location>
</feature>
<reference evidence="3 4" key="1">
    <citation type="journal article" date="2020" name="mSystems">
        <title>Defining Genomic and Predicted Metabolic Features of the Acetobacterium Genus.</title>
        <authorList>
            <person name="Ross D.E."/>
            <person name="Marshall C.W."/>
            <person name="Gulliver D."/>
            <person name="May H.D."/>
            <person name="Norman R.S."/>
        </authorList>
    </citation>
    <scope>NUCLEOTIDE SEQUENCE [LARGE SCALE GENOMIC DNA]</scope>
    <source>
        <strain evidence="3 4">DSM 8238</strain>
    </source>
</reference>
<keyword evidence="4" id="KW-1185">Reference proteome</keyword>
<comment type="caution">
    <text evidence="3">The sequence shown here is derived from an EMBL/GenBank/DDBJ whole genome shotgun (WGS) entry which is preliminary data.</text>
</comment>
<sequence>MKDIDFDRNLIALLQLKGVGRQKIKNLIELVNQPQRLSFSELVEFGQMFQLIPLNVNLQDQDNAIAFAEKIMESCIKHKIGLVSYGNEKYPASMNFTDAPVLLYYQGDLECLNHDKRAALIGGREPTQSGADFAYESGSVLAEENYIVISGLATGCDFYGHMGCLRAGGKAVAFLPAGLMNVYPAENRPLAGKIIENGGCLLSEYAPMETVKPYRFVERDRLQSASSLFVVVSSFSAASGTIHTLNYAKKYNKKIFSTTTIFEESRDGFDELDRNKVLFEIYEKNELYHLMRNINK</sequence>
<evidence type="ECO:0000313" key="3">
    <source>
        <dbReference type="EMBL" id="MBC3803264.1"/>
    </source>
</evidence>
<comment type="similarity">
    <text evidence="1">Belongs to the DprA/Smf family.</text>
</comment>